<evidence type="ECO:0000256" key="9">
    <source>
        <dbReference type="ARBA" id="ARBA00023136"/>
    </source>
</evidence>
<dbReference type="InterPro" id="IPR039055">
    <property type="entry name" value="MCU_fam"/>
</dbReference>
<comment type="similarity">
    <text evidence="2">Belongs to the MCU (TC 1.A.77) family.</text>
</comment>
<keyword evidence="4" id="KW-0109">Calcium transport</keyword>
<dbReference type="GO" id="GO:0005262">
    <property type="term" value="F:calcium channel activity"/>
    <property type="evidence" value="ECO:0007669"/>
    <property type="project" value="TreeGrafter"/>
</dbReference>
<evidence type="ECO:0000256" key="10">
    <source>
        <dbReference type="SAM" id="Phobius"/>
    </source>
</evidence>
<dbReference type="Pfam" id="PF04678">
    <property type="entry name" value="MCU"/>
    <property type="match status" value="1"/>
</dbReference>
<keyword evidence="5 10" id="KW-0812">Transmembrane</keyword>
<evidence type="ECO:0000256" key="5">
    <source>
        <dbReference type="ARBA" id="ARBA00022692"/>
    </source>
</evidence>
<protein>
    <recommendedName>
        <fullName evidence="11">Calcium uniporter protein C-terminal domain-containing protein</fullName>
    </recommendedName>
</protein>
<sequence>MKRLTRTGGAVCSARRHSFFPLWTTPASLRCHGTTAADAAATAKLTSPGAPLDHVFKLVPSCSAASSSSARRSAVVLHTSYAPPLPSDEEAAHDVCCGSDTGAGEGSTKTTHLTATPSYAVKDVAAFEQLIEEALRLSQVTLEATVTASAAPTSQVGAHQAPTTLLSDHTTRELQVLLAEAERALAPLTARKKIDSAVYGVYLPLLRYGAFACLAVQLVVYLRWIFVVFDWDWAEPTTYFLSYTGVFCSLVYHYYRCGEDGFTWKHIFDHLANRKAERMYAKEQLDVIGMTQLQRRITLIKEELARVSLSR</sequence>
<dbReference type="GeneID" id="92515823"/>
<organism evidence="12 13">
    <name type="scientific">Leishmania martiniquensis</name>
    <dbReference type="NCBI Taxonomy" id="1580590"/>
    <lineage>
        <taxon>Eukaryota</taxon>
        <taxon>Discoba</taxon>
        <taxon>Euglenozoa</taxon>
        <taxon>Kinetoplastea</taxon>
        <taxon>Metakinetoplastina</taxon>
        <taxon>Trypanosomatida</taxon>
        <taxon>Trypanosomatidae</taxon>
        <taxon>Leishmaniinae</taxon>
        <taxon>Leishmania</taxon>
    </lineage>
</organism>
<evidence type="ECO:0000256" key="6">
    <source>
        <dbReference type="ARBA" id="ARBA00022837"/>
    </source>
</evidence>
<comment type="subcellular location">
    <subcellularLocation>
        <location evidence="1">Membrane</location>
        <topology evidence="1">Multi-pass membrane protein</topology>
    </subcellularLocation>
</comment>
<keyword evidence="7 10" id="KW-1133">Transmembrane helix</keyword>
<evidence type="ECO:0000256" key="1">
    <source>
        <dbReference type="ARBA" id="ARBA00004141"/>
    </source>
</evidence>
<dbReference type="KEGG" id="lmat:92515823"/>
<dbReference type="PANTHER" id="PTHR13462:SF46">
    <property type="entry name" value="CALCIUM UNIPORTER PROTEIN"/>
    <property type="match status" value="1"/>
</dbReference>
<evidence type="ECO:0000256" key="4">
    <source>
        <dbReference type="ARBA" id="ARBA00022568"/>
    </source>
</evidence>
<dbReference type="Proteomes" id="UP000673552">
    <property type="component" value="Chromosome 13"/>
</dbReference>
<gene>
    <name evidence="12" type="ORF">LSCM1_05874</name>
</gene>
<evidence type="ECO:0000256" key="8">
    <source>
        <dbReference type="ARBA" id="ARBA00023065"/>
    </source>
</evidence>
<feature type="transmembrane region" description="Helical" evidence="10">
    <location>
        <begin position="238"/>
        <end position="255"/>
    </location>
</feature>
<keyword evidence="8" id="KW-0406">Ion transport</keyword>
<name>A0A836HDA7_9TRYP</name>
<dbReference type="GO" id="GO:1990246">
    <property type="term" value="C:uniplex complex"/>
    <property type="evidence" value="ECO:0007669"/>
    <property type="project" value="TreeGrafter"/>
</dbReference>
<evidence type="ECO:0000256" key="7">
    <source>
        <dbReference type="ARBA" id="ARBA00022989"/>
    </source>
</evidence>
<keyword evidence="3" id="KW-0813">Transport</keyword>
<proteinExistence type="inferred from homology"/>
<evidence type="ECO:0000313" key="13">
    <source>
        <dbReference type="Proteomes" id="UP000673552"/>
    </source>
</evidence>
<evidence type="ECO:0000256" key="2">
    <source>
        <dbReference type="ARBA" id="ARBA00005653"/>
    </source>
</evidence>
<keyword evidence="13" id="KW-1185">Reference proteome</keyword>
<comment type="caution">
    <text evidence="12">The sequence shown here is derived from an EMBL/GenBank/DDBJ whole genome shotgun (WGS) entry which is preliminary data.</text>
</comment>
<dbReference type="EMBL" id="JAFEUZ010000013">
    <property type="protein sequence ID" value="KAG5484022.1"/>
    <property type="molecule type" value="Genomic_DNA"/>
</dbReference>
<dbReference type="GO" id="GO:0036444">
    <property type="term" value="P:calcium import into the mitochondrion"/>
    <property type="evidence" value="ECO:0007669"/>
    <property type="project" value="TreeGrafter"/>
</dbReference>
<dbReference type="InterPro" id="IPR006769">
    <property type="entry name" value="MCU_C"/>
</dbReference>
<accession>A0A836HDA7</accession>
<dbReference type="GO" id="GO:0015292">
    <property type="term" value="F:uniporter activity"/>
    <property type="evidence" value="ECO:0007669"/>
    <property type="project" value="TreeGrafter"/>
</dbReference>
<feature type="domain" description="Calcium uniporter protein C-terminal" evidence="11">
    <location>
        <begin position="168"/>
        <end position="287"/>
    </location>
</feature>
<dbReference type="OrthoDB" id="278338at2759"/>
<dbReference type="GO" id="GO:0051560">
    <property type="term" value="P:mitochondrial calcium ion homeostasis"/>
    <property type="evidence" value="ECO:0007669"/>
    <property type="project" value="InterPro"/>
</dbReference>
<keyword evidence="6" id="KW-0106">Calcium</keyword>
<evidence type="ECO:0000313" key="12">
    <source>
        <dbReference type="EMBL" id="KAG5484022.1"/>
    </source>
</evidence>
<keyword evidence="9 10" id="KW-0472">Membrane</keyword>
<dbReference type="PANTHER" id="PTHR13462">
    <property type="entry name" value="CALCIUM UNIPORTER PROTEIN, MITOCHONDRIAL"/>
    <property type="match status" value="1"/>
</dbReference>
<evidence type="ECO:0000259" key="11">
    <source>
        <dbReference type="Pfam" id="PF04678"/>
    </source>
</evidence>
<feature type="transmembrane region" description="Helical" evidence="10">
    <location>
        <begin position="201"/>
        <end position="226"/>
    </location>
</feature>
<reference evidence="12 13" key="1">
    <citation type="submission" date="2021-03" db="EMBL/GenBank/DDBJ databases">
        <title>Leishmania (Mundinia) martiniquensis Genome sequencing and assembly.</title>
        <authorList>
            <person name="Almutairi H."/>
            <person name="Gatherer D."/>
        </authorList>
    </citation>
    <scope>NUCLEOTIDE SEQUENCE [LARGE SCALE GENOMIC DNA]</scope>
    <source>
        <strain evidence="12">LSCM1</strain>
    </source>
</reference>
<dbReference type="AlphaFoldDB" id="A0A836HDA7"/>
<dbReference type="RefSeq" id="XP_067180262.1">
    <property type="nucleotide sequence ID" value="XM_067323311.1"/>
</dbReference>
<evidence type="ECO:0000256" key="3">
    <source>
        <dbReference type="ARBA" id="ARBA00022448"/>
    </source>
</evidence>